<feature type="compositionally biased region" description="Pro residues" evidence="1">
    <location>
        <begin position="578"/>
        <end position="590"/>
    </location>
</feature>
<feature type="compositionally biased region" description="Pro residues" evidence="1">
    <location>
        <begin position="299"/>
        <end position="312"/>
    </location>
</feature>
<feature type="compositionally biased region" description="Basic and acidic residues" evidence="1">
    <location>
        <begin position="278"/>
        <end position="290"/>
    </location>
</feature>
<dbReference type="STRING" id="1314783.A0A165TI40"/>
<feature type="region of interest" description="Disordered" evidence="1">
    <location>
        <begin position="776"/>
        <end position="795"/>
    </location>
</feature>
<feature type="compositionally biased region" description="Basic and acidic residues" evidence="1">
    <location>
        <begin position="675"/>
        <end position="688"/>
    </location>
</feature>
<sequence length="866" mass="94378">MSSTALNEPIADRDSIHKSCKTLEVVVNVLNDYCEAANAILTLQRKLVKALRDAATVKCVPEIPGNALSVSATIFDTLCEVDSKFVKLADKECDAVSTEVRKWFKKLAKEERAYDDRLANANAKIKQAGQLYEKKARKNPQDAADEHGRYMNVLTTLGPEINAEKYNHSLNVTRRHMSTIHSLAASLSRVADAEWLRSCEGVRRFAPTIGQLGEWRVYCEGGWSGPPPADLPNGEAPSTRTERSITPIPPGRAVTPNTEKPPQGPGTPMLDKPAPEYSSRRPSEQERDMSSRAVTPSRDPSPAPPQYNPTPEEPPEAKPASYRPAKTVIDASVRSVASLSSFPAPPTHFPMPPLTKPESSSPIKETRPESPRGPRTPSEILFSRRTESPTPIPPSEASRPPPSPAAQYEEPGVEPAAPPLAETTSNDSDGKAREGPLDPQHVVTAGSRELQERRDARTPSPVLTRATSKKIKYETAGTSSEPNSSFDGSSQGGDHADDGEFGALKPQHEKQARQSAPANTPTSQPIERSDTGMSNGSVVAALRDRYSRIPEQPTSPRKEAPKLPTNVSKIAYKYEPLDPAPTSPRMPPASPSGDRRRLSMDVTRNSTQPFPTDRRTAGVTSTTYATDTVAAVPTSADIALRRQRIAELEELELREQELDLRRKEREIEQRAKVLEEERARILSARRADSGYGSDAARSRMSDRLSMSQQSDAHSTSSARPRYTQQGYSNAPLDPPRQVRPSSSQQTSSQPASPLSQTAPDHAPYCGCEACSVSKYTSRDTSPPIHARPAQTPVQLRPEKPKGWIRRLSMPVMGNAFSDSKKGISSAGIAGGPGIRSSLALPEEDGMFRRNVTGGIRNQSATNLTRR</sequence>
<evidence type="ECO:0000313" key="2">
    <source>
        <dbReference type="EMBL" id="KZT73476.1"/>
    </source>
</evidence>
<feature type="compositionally biased region" description="Polar residues" evidence="1">
    <location>
        <begin position="513"/>
        <end position="537"/>
    </location>
</feature>
<accession>A0A165TI40</accession>
<proteinExistence type="predicted"/>
<evidence type="ECO:0008006" key="4">
    <source>
        <dbReference type="Google" id="ProtNLM"/>
    </source>
</evidence>
<feature type="compositionally biased region" description="Polar residues" evidence="1">
    <location>
        <begin position="704"/>
        <end position="728"/>
    </location>
</feature>
<feature type="region of interest" description="Disordered" evidence="1">
    <location>
        <begin position="675"/>
        <end position="760"/>
    </location>
</feature>
<dbReference type="OrthoDB" id="2450055at2759"/>
<feature type="region of interest" description="Disordered" evidence="1">
    <location>
        <begin position="226"/>
        <end position="326"/>
    </location>
</feature>
<dbReference type="PRINTS" id="PR01217">
    <property type="entry name" value="PRICHEXTENSN"/>
</dbReference>
<feature type="compositionally biased region" description="Pro residues" evidence="1">
    <location>
        <begin position="390"/>
        <end position="404"/>
    </location>
</feature>
<protein>
    <recommendedName>
        <fullName evidence="4">IMD domain-containing protein</fullName>
    </recommendedName>
</protein>
<dbReference type="AlphaFoldDB" id="A0A165TI40"/>
<evidence type="ECO:0000313" key="3">
    <source>
        <dbReference type="Proteomes" id="UP000076727"/>
    </source>
</evidence>
<feature type="compositionally biased region" description="Low complexity" evidence="1">
    <location>
        <begin position="738"/>
        <end position="759"/>
    </location>
</feature>
<dbReference type="EMBL" id="KV429036">
    <property type="protein sequence ID" value="KZT73476.1"/>
    <property type="molecule type" value="Genomic_DNA"/>
</dbReference>
<feature type="region of interest" description="Disordered" evidence="1">
    <location>
        <begin position="339"/>
        <end position="621"/>
    </location>
</feature>
<feature type="compositionally biased region" description="Pro residues" evidence="1">
    <location>
        <begin position="343"/>
        <end position="355"/>
    </location>
</feature>
<dbReference type="Proteomes" id="UP000076727">
    <property type="component" value="Unassembled WGS sequence"/>
</dbReference>
<gene>
    <name evidence="2" type="ORF">DAEQUDRAFT_761946</name>
</gene>
<reference evidence="2 3" key="1">
    <citation type="journal article" date="2016" name="Mol. Biol. Evol.">
        <title>Comparative Genomics of Early-Diverging Mushroom-Forming Fungi Provides Insights into the Origins of Lignocellulose Decay Capabilities.</title>
        <authorList>
            <person name="Nagy L.G."/>
            <person name="Riley R."/>
            <person name="Tritt A."/>
            <person name="Adam C."/>
            <person name="Daum C."/>
            <person name="Floudas D."/>
            <person name="Sun H."/>
            <person name="Yadav J.S."/>
            <person name="Pangilinan J."/>
            <person name="Larsson K.H."/>
            <person name="Matsuura K."/>
            <person name="Barry K."/>
            <person name="Labutti K."/>
            <person name="Kuo R."/>
            <person name="Ohm R.A."/>
            <person name="Bhattacharya S.S."/>
            <person name="Shirouzu T."/>
            <person name="Yoshinaga Y."/>
            <person name="Martin F.M."/>
            <person name="Grigoriev I.V."/>
            <person name="Hibbett D.S."/>
        </authorList>
    </citation>
    <scope>NUCLEOTIDE SEQUENCE [LARGE SCALE GENOMIC DNA]</scope>
    <source>
        <strain evidence="2 3">L-15889</strain>
    </source>
</reference>
<organism evidence="2 3">
    <name type="scientific">Daedalea quercina L-15889</name>
    <dbReference type="NCBI Taxonomy" id="1314783"/>
    <lineage>
        <taxon>Eukaryota</taxon>
        <taxon>Fungi</taxon>
        <taxon>Dikarya</taxon>
        <taxon>Basidiomycota</taxon>
        <taxon>Agaricomycotina</taxon>
        <taxon>Agaricomycetes</taxon>
        <taxon>Polyporales</taxon>
        <taxon>Fomitopsis</taxon>
    </lineage>
</organism>
<feature type="compositionally biased region" description="Polar residues" evidence="1">
    <location>
        <begin position="476"/>
        <end position="489"/>
    </location>
</feature>
<keyword evidence="3" id="KW-1185">Reference proteome</keyword>
<evidence type="ECO:0000256" key="1">
    <source>
        <dbReference type="SAM" id="MobiDB-lite"/>
    </source>
</evidence>
<name>A0A165TI40_9APHY</name>